<accession>A0A3A8BA68</accession>
<name>A0A3A8BA68_9RHOB</name>
<reference evidence="1 2" key="1">
    <citation type="submission" date="2018-09" db="EMBL/GenBank/DDBJ databases">
        <title>Roseovarius spongiae sp. nov., isolated from a marine sponge.</title>
        <authorList>
            <person name="Zhuang L."/>
            <person name="Luo L."/>
        </authorList>
    </citation>
    <scope>NUCLEOTIDE SEQUENCE [LARGE SCALE GENOMIC DNA]</scope>
    <source>
        <strain evidence="1 2">HN-E21</strain>
    </source>
</reference>
<organism evidence="1 2">
    <name type="scientific">Roseovarius spongiae</name>
    <dbReference type="NCBI Taxonomy" id="2320272"/>
    <lineage>
        <taxon>Bacteria</taxon>
        <taxon>Pseudomonadati</taxon>
        <taxon>Pseudomonadota</taxon>
        <taxon>Alphaproteobacteria</taxon>
        <taxon>Rhodobacterales</taxon>
        <taxon>Roseobacteraceae</taxon>
        <taxon>Roseovarius</taxon>
    </lineage>
</organism>
<evidence type="ECO:0000313" key="1">
    <source>
        <dbReference type="EMBL" id="RKF15353.1"/>
    </source>
</evidence>
<dbReference type="EMBL" id="RAPE01000002">
    <property type="protein sequence ID" value="RKF15353.1"/>
    <property type="molecule type" value="Genomic_DNA"/>
</dbReference>
<dbReference type="Proteomes" id="UP000281128">
    <property type="component" value="Unassembled WGS sequence"/>
</dbReference>
<dbReference type="AlphaFoldDB" id="A0A3A8BA68"/>
<proteinExistence type="predicted"/>
<keyword evidence="2" id="KW-1185">Reference proteome</keyword>
<evidence type="ECO:0000313" key="2">
    <source>
        <dbReference type="Proteomes" id="UP000281128"/>
    </source>
</evidence>
<sequence length="186" mass="21094">MPEAVTDLPGFQQDMCKEILQRHLKICIAHDHSLVFRRRTMRPPFKSPARTPAERSSRIAARIVRFLGIGLCLHAVEFGEQVAKRFRQQAQIMHRGVVRRECTEMRRAESFGIITDLQTKQIAQPLQFPPAMSVHAVGPPQSRGQPHAPALRAHAAQETRPMDELLIFSRDELLRGSHHSFAVLAI</sequence>
<gene>
    <name evidence="1" type="ORF">D6850_11085</name>
</gene>
<protein>
    <submittedName>
        <fullName evidence="1">Uncharacterized protein</fullName>
    </submittedName>
</protein>
<comment type="caution">
    <text evidence="1">The sequence shown here is derived from an EMBL/GenBank/DDBJ whole genome shotgun (WGS) entry which is preliminary data.</text>
</comment>